<keyword evidence="1" id="KW-0472">Membrane</keyword>
<accession>A0A0R3R2N7</accession>
<name>A0A0R3R2N7_9BILA</name>
<dbReference type="WBParaSite" id="BTMF_0001427701-mRNA-1">
    <property type="protein sequence ID" value="BTMF_0001427701-mRNA-1"/>
    <property type="gene ID" value="BTMF_0001427701"/>
</dbReference>
<evidence type="ECO:0000256" key="1">
    <source>
        <dbReference type="SAM" id="Phobius"/>
    </source>
</evidence>
<keyword evidence="1" id="KW-1133">Transmembrane helix</keyword>
<reference evidence="2" key="1">
    <citation type="submission" date="2017-02" db="UniProtKB">
        <authorList>
            <consortium name="WormBaseParasite"/>
        </authorList>
    </citation>
    <scope>IDENTIFICATION</scope>
</reference>
<evidence type="ECO:0000313" key="2">
    <source>
        <dbReference type="WBParaSite" id="BTMF_0001427701-mRNA-1"/>
    </source>
</evidence>
<dbReference type="AlphaFoldDB" id="A0A0R3R2N7"/>
<sequence length="35" mass="3871">LITPVITIFFLPVMIIICLLTTDLRTTGTGPRNIL</sequence>
<keyword evidence="1" id="KW-0812">Transmembrane</keyword>
<organism evidence="2">
    <name type="scientific">Brugia timori</name>
    <dbReference type="NCBI Taxonomy" id="42155"/>
    <lineage>
        <taxon>Eukaryota</taxon>
        <taxon>Metazoa</taxon>
        <taxon>Ecdysozoa</taxon>
        <taxon>Nematoda</taxon>
        <taxon>Chromadorea</taxon>
        <taxon>Rhabditida</taxon>
        <taxon>Spirurina</taxon>
        <taxon>Spiruromorpha</taxon>
        <taxon>Filarioidea</taxon>
        <taxon>Onchocercidae</taxon>
        <taxon>Brugia</taxon>
    </lineage>
</organism>
<feature type="transmembrane region" description="Helical" evidence="1">
    <location>
        <begin position="6"/>
        <end position="24"/>
    </location>
</feature>
<proteinExistence type="predicted"/>
<protein>
    <submittedName>
        <fullName evidence="2">Cytochrome b</fullName>
    </submittedName>
</protein>